<evidence type="ECO:0000313" key="3">
    <source>
        <dbReference type="Proteomes" id="UP000231843"/>
    </source>
</evidence>
<dbReference type="AlphaFoldDB" id="A0A2M9ZTB1"/>
<keyword evidence="3" id="KW-1185">Reference proteome</keyword>
<protein>
    <recommendedName>
        <fullName evidence="1">CD-NTase-associated protein 12/Pycsar effector protein TIR domain-containing protein</fullName>
    </recommendedName>
</protein>
<evidence type="ECO:0000313" key="2">
    <source>
        <dbReference type="EMBL" id="PJZ75296.1"/>
    </source>
</evidence>
<sequence>MGYATFCFVTRLAEQASRQVLTHAQNVDNPWSLAAIMDTVYSKQMIDKINDVILDLKNLIEEYNGSSYSDAIRKINETEQAFSKAWSGSWIGYHAHTYLYNFTPKTINEHFDPQIGLVSIYKSPTVGVWIVYEYDDVVSEFIKKSDVDPKLFIDITDRFNKIFAITKNKLLPIVDFLFNSTKDTFYQGLKVEMNSLNKCISKQDFISAKSPKYQIKTTDQRAAAEGLITPPHISIQCLAYEYASYCSQAERLIQISEKLKDYLELKELNIMNSDQTKINKIFIGHGRSLAWRDLKDFISERLKIEYEEFNRSPSAGMATKERLEQMLSSCTFAFLVMTAEDTGVDDKKYARSNVVHEIGLFQGRLGFTKAIILLEEGCEEFSNIVGLTQIRFPKDSIKSCFEEIRRVLERENIINP</sequence>
<dbReference type="EMBL" id="NPEA01000017">
    <property type="protein sequence ID" value="PJZ75296.1"/>
    <property type="molecule type" value="Genomic_DNA"/>
</dbReference>
<feature type="domain" description="CD-NTase-associated protein 12/Pycsar effector protein TIR" evidence="1">
    <location>
        <begin position="280"/>
        <end position="392"/>
    </location>
</feature>
<proteinExistence type="predicted"/>
<comment type="caution">
    <text evidence="2">The sequence shown here is derived from an EMBL/GenBank/DDBJ whole genome shotgun (WGS) entry which is preliminary data.</text>
</comment>
<reference evidence="2 3" key="1">
    <citation type="submission" date="2017-07" db="EMBL/GenBank/DDBJ databases">
        <title>Leptospira spp. isolated from tropical soils.</title>
        <authorList>
            <person name="Thibeaux R."/>
            <person name="Iraola G."/>
            <person name="Ferres I."/>
            <person name="Bierque E."/>
            <person name="Girault D."/>
            <person name="Soupe-Gilbert M.-E."/>
            <person name="Picardeau M."/>
            <person name="Goarant C."/>
        </authorList>
    </citation>
    <scope>NUCLEOTIDE SEQUENCE [LARGE SCALE GENOMIC DNA]</scope>
    <source>
        <strain evidence="2 3">ES4-C-A1</strain>
    </source>
</reference>
<dbReference type="GO" id="GO:0050135">
    <property type="term" value="F:NADP+ nucleosidase activity"/>
    <property type="evidence" value="ECO:0007669"/>
    <property type="project" value="InterPro"/>
</dbReference>
<dbReference type="Pfam" id="PF10137">
    <property type="entry name" value="CAP12-PCTIR_TIR"/>
    <property type="match status" value="1"/>
</dbReference>
<accession>A0A2M9ZTB1</accession>
<evidence type="ECO:0000259" key="1">
    <source>
        <dbReference type="Pfam" id="PF10137"/>
    </source>
</evidence>
<dbReference type="Proteomes" id="UP000231843">
    <property type="component" value="Unassembled WGS sequence"/>
</dbReference>
<dbReference type="InterPro" id="IPR019302">
    <property type="entry name" value="CAP12/PCTIR_TIR_dom"/>
</dbReference>
<gene>
    <name evidence="2" type="ORF">CH365_19645</name>
</gene>
<name>A0A2M9ZTB1_9LEPT</name>
<organism evidence="2 3">
    <name type="scientific">Leptospira neocaledonica</name>
    <dbReference type="NCBI Taxonomy" id="2023192"/>
    <lineage>
        <taxon>Bacteria</taxon>
        <taxon>Pseudomonadati</taxon>
        <taxon>Spirochaetota</taxon>
        <taxon>Spirochaetia</taxon>
        <taxon>Leptospirales</taxon>
        <taxon>Leptospiraceae</taxon>
        <taxon>Leptospira</taxon>
    </lineage>
</organism>
<dbReference type="RefSeq" id="WP_208861249.1">
    <property type="nucleotide sequence ID" value="NZ_NPEA01000017.1"/>
</dbReference>